<evidence type="ECO:0000256" key="13">
    <source>
        <dbReference type="ARBA" id="ARBA00023136"/>
    </source>
</evidence>
<keyword evidence="7" id="KW-0808">Transferase</keyword>
<feature type="transmembrane region" description="Helical" evidence="19">
    <location>
        <begin position="988"/>
        <end position="1007"/>
    </location>
</feature>
<sequence length="1138" mass="127378">MDGKRLMFGVGFELNGSFKLGVARVVSGLQCLAPALQDNLNMNGTTEQQDILPPNCMVKERWKVLKKIGGGGFGEIYEAVDLLTRENVALKVESAQQPKQVLKMEVAVLKKLQGKNHVCKFIGCGRNDKFNYVVMQLQGRNLADLRRSQPRGTFTMSTTLRLGKQILESIEAIHSVGFLHRDIKPSNFAMGRLPSTHRKCYMLDFGLARQYTNTNGEVRPPRTVAGFRGTVRYASVNAHKNKEMGRHDDLWSLFYMLVEFAAGQLPWRKIKDKEQVGQIKERYDHRMLLKHMPSEFNVFLEHVLALDYYTKPDYQLLMSVFDNSMKERIVTENEPYDWEKTGTDSMQYATTPTAAQQNTRPTAAMIGVINVTPMTGDLQRENTDGVVQDEHLSDQENAPPIPSGRPADGSQLPTDADGWEETDFNRNKLRINLGKGGQEEDSSRGVCPVSPQRVGGALDSPGVHLLRYRRVNSPESDRMSAADGREGCRWSPKRRAKECLRVPRSHVYWICASQLRTLNWSHSGYLGDQVNTNGMSKNVEKGNNEFLKLVFLNKEKYMKSRTWNIILPIEELIQALLTSDDKPIFNIAQVREGDPEGLMIPEKRTTAKKSRAAGPGPGGSSEEDIHESDGKLNKLKKEAEEKNGTGWHSRIPRPVTPMRRPSKESAAPPLHTRSKSTMSRSTIPTGTMRFEEILEEVGGFKKFQFMLLSILWLPRIILALHFLLHNFISGVPPHHCALPYLKDSYAVGTAENNPAVSQILAFGIPLNKDGSYSSCKMYPLPMGFDPDGDINHLYGNRSNVSVPCQHGWVYDRSQFTSTTASEWDLVCDNKKLNQALATFFFLGVTIGAVIFGQLADRWIPESARWLLANGKVEEAQKYLIKCAKMNGKTRYMEKLDTLTLKKVTIPGVTKSHSYLDLVKTPKLRKIVICSGIFWFAVSFIYYGISFNITGFGLNIYLTQFVYGVIEIPAKVGTYLVLDRIGRRNGQAWSLIIAGSLIGLNSMIPTNFSAVRTGIAIIGKGFSEAAFTIAYLYTSELYPTVLRQCGLGYTSFIARLGSSLAPLVMLLEDMWQYAPSVVFASTAVLSGCVVFFLPETTNVNLPEYILDVEEGRHTLVSTSVTEVELNAMNEAPVNSEEET</sequence>
<feature type="domain" description="Protein kinase" evidence="20">
    <location>
        <begin position="62"/>
        <end position="325"/>
    </location>
</feature>
<organism evidence="21 22">
    <name type="scientific">Triplophysa tibetana</name>
    <dbReference type="NCBI Taxonomy" id="1572043"/>
    <lineage>
        <taxon>Eukaryota</taxon>
        <taxon>Metazoa</taxon>
        <taxon>Chordata</taxon>
        <taxon>Craniata</taxon>
        <taxon>Vertebrata</taxon>
        <taxon>Euteleostomi</taxon>
        <taxon>Actinopterygii</taxon>
        <taxon>Neopterygii</taxon>
        <taxon>Teleostei</taxon>
        <taxon>Ostariophysi</taxon>
        <taxon>Cypriniformes</taxon>
        <taxon>Nemacheilidae</taxon>
        <taxon>Triplophysa</taxon>
    </lineage>
</organism>
<dbReference type="GO" id="GO:0005737">
    <property type="term" value="C:cytoplasm"/>
    <property type="evidence" value="ECO:0007669"/>
    <property type="project" value="UniProtKB-SubCell"/>
</dbReference>
<dbReference type="FunFam" id="3.30.200.20:FF:000358">
    <property type="entry name" value="Tau tubulin kinase 2b"/>
    <property type="match status" value="1"/>
</dbReference>
<dbReference type="InterPro" id="IPR017441">
    <property type="entry name" value="Protein_kinase_ATP_BS"/>
</dbReference>
<keyword evidence="13 19" id="KW-0472">Membrane</keyword>
<comment type="catalytic activity">
    <reaction evidence="14">
        <text>L-threonyl-[protein] + ATP = O-phospho-L-threonyl-[protein] + ADP + H(+)</text>
        <dbReference type="Rhea" id="RHEA:46608"/>
        <dbReference type="Rhea" id="RHEA-COMP:11060"/>
        <dbReference type="Rhea" id="RHEA-COMP:11605"/>
        <dbReference type="ChEBI" id="CHEBI:15378"/>
        <dbReference type="ChEBI" id="CHEBI:30013"/>
        <dbReference type="ChEBI" id="CHEBI:30616"/>
        <dbReference type="ChEBI" id="CHEBI:61977"/>
        <dbReference type="ChEBI" id="CHEBI:456216"/>
        <dbReference type="EC" id="2.7.11.1"/>
    </reaction>
</comment>
<dbReference type="SUPFAM" id="SSF103473">
    <property type="entry name" value="MFS general substrate transporter"/>
    <property type="match status" value="1"/>
</dbReference>
<keyword evidence="12 19" id="KW-1133">Transmembrane helix</keyword>
<dbReference type="GO" id="GO:0005524">
    <property type="term" value="F:ATP binding"/>
    <property type="evidence" value="ECO:0007669"/>
    <property type="project" value="UniProtKB-UniRule"/>
</dbReference>
<gene>
    <name evidence="21" type="ORF">E1301_Tti014771</name>
</gene>
<dbReference type="Proteomes" id="UP000324632">
    <property type="component" value="Chromosome 19"/>
</dbReference>
<feature type="transmembrane region" description="Helical" evidence="19">
    <location>
        <begin position="1013"/>
        <end position="1033"/>
    </location>
</feature>
<dbReference type="PANTHER" id="PTHR11909">
    <property type="entry name" value="CASEIN KINASE-RELATED"/>
    <property type="match status" value="1"/>
</dbReference>
<keyword evidence="8 19" id="KW-0812">Transmembrane</keyword>
<evidence type="ECO:0000256" key="12">
    <source>
        <dbReference type="ARBA" id="ARBA00022989"/>
    </source>
</evidence>
<proteinExistence type="inferred from homology"/>
<dbReference type="Pfam" id="PF00083">
    <property type="entry name" value="Sugar_tr"/>
    <property type="match status" value="1"/>
</dbReference>
<accession>A0A5A9NFL7</accession>
<evidence type="ECO:0000256" key="18">
    <source>
        <dbReference type="SAM" id="MobiDB-lite"/>
    </source>
</evidence>
<keyword evidence="4" id="KW-0963">Cytoplasm</keyword>
<evidence type="ECO:0000313" key="22">
    <source>
        <dbReference type="Proteomes" id="UP000324632"/>
    </source>
</evidence>
<comment type="catalytic activity">
    <reaction evidence="15">
        <text>L-seryl-[protein] + ATP = O-phospho-L-seryl-[protein] + ADP + H(+)</text>
        <dbReference type="Rhea" id="RHEA:17989"/>
        <dbReference type="Rhea" id="RHEA-COMP:9863"/>
        <dbReference type="Rhea" id="RHEA-COMP:11604"/>
        <dbReference type="ChEBI" id="CHEBI:15378"/>
        <dbReference type="ChEBI" id="CHEBI:29999"/>
        <dbReference type="ChEBI" id="CHEBI:30616"/>
        <dbReference type="ChEBI" id="CHEBI:83421"/>
        <dbReference type="ChEBI" id="CHEBI:456216"/>
        <dbReference type="EC" id="2.7.11.1"/>
    </reaction>
</comment>
<dbReference type="GO" id="GO:0016020">
    <property type="term" value="C:membrane"/>
    <property type="evidence" value="ECO:0007669"/>
    <property type="project" value="UniProtKB-SubCell"/>
</dbReference>
<dbReference type="SUPFAM" id="SSF56112">
    <property type="entry name" value="Protein kinase-like (PK-like)"/>
    <property type="match status" value="1"/>
</dbReference>
<evidence type="ECO:0000256" key="17">
    <source>
        <dbReference type="PROSITE-ProRule" id="PRU10141"/>
    </source>
</evidence>
<evidence type="ECO:0000256" key="1">
    <source>
        <dbReference type="ARBA" id="ARBA00004141"/>
    </source>
</evidence>
<comment type="subcellular location">
    <subcellularLocation>
        <location evidence="2">Cytoplasm</location>
    </subcellularLocation>
    <subcellularLocation>
        <location evidence="1">Membrane</location>
        <topology evidence="1">Multi-pass membrane protein</topology>
    </subcellularLocation>
</comment>
<comment type="caution">
    <text evidence="21">The sequence shown here is derived from an EMBL/GenBank/DDBJ whole genome shotgun (WGS) entry which is preliminary data.</text>
</comment>
<feature type="region of interest" description="Disordered" evidence="18">
    <location>
        <begin position="393"/>
        <end position="454"/>
    </location>
</feature>
<feature type="binding site" evidence="17">
    <location>
        <position position="91"/>
    </location>
    <ligand>
        <name>ATP</name>
        <dbReference type="ChEBI" id="CHEBI:30616"/>
    </ligand>
</feature>
<evidence type="ECO:0000256" key="19">
    <source>
        <dbReference type="SAM" id="Phobius"/>
    </source>
</evidence>
<dbReference type="Gene3D" id="1.20.1250.20">
    <property type="entry name" value="MFS general substrate transporter like domains"/>
    <property type="match status" value="1"/>
</dbReference>
<evidence type="ECO:0000256" key="8">
    <source>
        <dbReference type="ARBA" id="ARBA00022692"/>
    </source>
</evidence>
<evidence type="ECO:0000313" key="21">
    <source>
        <dbReference type="EMBL" id="KAA0707601.1"/>
    </source>
</evidence>
<dbReference type="SMART" id="SM00220">
    <property type="entry name" value="S_TKc"/>
    <property type="match status" value="1"/>
</dbReference>
<evidence type="ECO:0000256" key="3">
    <source>
        <dbReference type="ARBA" id="ARBA00012513"/>
    </source>
</evidence>
<keyword evidence="10 21" id="KW-0418">Kinase</keyword>
<keyword evidence="6" id="KW-0597">Phosphoprotein</keyword>
<evidence type="ECO:0000259" key="20">
    <source>
        <dbReference type="PROSITE" id="PS50011"/>
    </source>
</evidence>
<dbReference type="GO" id="GO:0015630">
    <property type="term" value="C:microtubule cytoskeleton"/>
    <property type="evidence" value="ECO:0007669"/>
    <property type="project" value="UniProtKB-ARBA"/>
</dbReference>
<evidence type="ECO:0000256" key="7">
    <source>
        <dbReference type="ARBA" id="ARBA00022679"/>
    </source>
</evidence>
<evidence type="ECO:0000256" key="4">
    <source>
        <dbReference type="ARBA" id="ARBA00022490"/>
    </source>
</evidence>
<feature type="compositionally biased region" description="Basic and acidic residues" evidence="18">
    <location>
        <begin position="627"/>
        <end position="643"/>
    </location>
</feature>
<evidence type="ECO:0000256" key="11">
    <source>
        <dbReference type="ARBA" id="ARBA00022840"/>
    </source>
</evidence>
<evidence type="ECO:0000256" key="2">
    <source>
        <dbReference type="ARBA" id="ARBA00004496"/>
    </source>
</evidence>
<evidence type="ECO:0000256" key="14">
    <source>
        <dbReference type="ARBA" id="ARBA00047899"/>
    </source>
</evidence>
<dbReference type="EMBL" id="SOYY01000019">
    <property type="protein sequence ID" value="KAA0707601.1"/>
    <property type="molecule type" value="Genomic_DNA"/>
</dbReference>
<dbReference type="InterPro" id="IPR050235">
    <property type="entry name" value="CK1_Ser-Thr_kinase"/>
</dbReference>
<dbReference type="FunFam" id="1.10.510.10:FF:000167">
    <property type="entry name" value="Tau tubulin kinase 1"/>
    <property type="match status" value="1"/>
</dbReference>
<evidence type="ECO:0000256" key="9">
    <source>
        <dbReference type="ARBA" id="ARBA00022741"/>
    </source>
</evidence>
<evidence type="ECO:0000256" key="15">
    <source>
        <dbReference type="ARBA" id="ARBA00048679"/>
    </source>
</evidence>
<dbReference type="GO" id="GO:0022857">
    <property type="term" value="F:transmembrane transporter activity"/>
    <property type="evidence" value="ECO:0007669"/>
    <property type="project" value="InterPro"/>
</dbReference>
<dbReference type="Gene3D" id="1.10.510.10">
    <property type="entry name" value="Transferase(Phosphotransferase) domain 1"/>
    <property type="match status" value="1"/>
</dbReference>
<dbReference type="InterPro" id="IPR011009">
    <property type="entry name" value="Kinase-like_dom_sf"/>
</dbReference>
<feature type="region of interest" description="Disordered" evidence="18">
    <location>
        <begin position="596"/>
        <end position="683"/>
    </location>
</feature>
<keyword evidence="5" id="KW-0723">Serine/threonine-protein kinase</keyword>
<dbReference type="PROSITE" id="PS50011">
    <property type="entry name" value="PROTEIN_KINASE_DOM"/>
    <property type="match status" value="1"/>
</dbReference>
<dbReference type="InterPro" id="IPR005828">
    <property type="entry name" value="MFS_sugar_transport-like"/>
</dbReference>
<evidence type="ECO:0000256" key="5">
    <source>
        <dbReference type="ARBA" id="ARBA00022527"/>
    </source>
</evidence>
<protein>
    <recommendedName>
        <fullName evidence="3">non-specific serine/threonine protein kinase</fullName>
        <ecNumber evidence="3">2.7.11.1</ecNumber>
    </recommendedName>
</protein>
<dbReference type="EC" id="2.7.11.1" evidence="3"/>
<feature type="transmembrane region" description="Helical" evidence="19">
    <location>
        <begin position="1072"/>
        <end position="1092"/>
    </location>
</feature>
<name>A0A5A9NFL7_9TELE</name>
<dbReference type="InterPro" id="IPR036259">
    <property type="entry name" value="MFS_trans_sf"/>
</dbReference>
<evidence type="ECO:0000256" key="6">
    <source>
        <dbReference type="ARBA" id="ARBA00022553"/>
    </source>
</evidence>
<feature type="transmembrane region" description="Helical" evidence="19">
    <location>
        <begin position="835"/>
        <end position="855"/>
    </location>
</feature>
<feature type="transmembrane region" description="Helical" evidence="19">
    <location>
        <begin position="1045"/>
        <end position="1066"/>
    </location>
</feature>
<dbReference type="PROSITE" id="PS00107">
    <property type="entry name" value="PROTEIN_KINASE_ATP"/>
    <property type="match status" value="1"/>
</dbReference>
<feature type="transmembrane region" description="Helical" evidence="19">
    <location>
        <begin position="956"/>
        <end position="976"/>
    </location>
</feature>
<dbReference type="InterPro" id="IPR000719">
    <property type="entry name" value="Prot_kinase_dom"/>
</dbReference>
<evidence type="ECO:0000256" key="10">
    <source>
        <dbReference type="ARBA" id="ARBA00022777"/>
    </source>
</evidence>
<keyword evidence="9 17" id="KW-0547">Nucleotide-binding</keyword>
<keyword evidence="11 17" id="KW-0067">ATP-binding</keyword>
<dbReference type="Pfam" id="PF00069">
    <property type="entry name" value="Pkinase"/>
    <property type="match status" value="1"/>
</dbReference>
<dbReference type="AlphaFoldDB" id="A0A5A9NFL7"/>
<feature type="transmembrane region" description="Helical" evidence="19">
    <location>
        <begin position="926"/>
        <end position="944"/>
    </location>
</feature>
<keyword evidence="22" id="KW-1185">Reference proteome</keyword>
<evidence type="ECO:0000256" key="16">
    <source>
        <dbReference type="ARBA" id="ARBA00061588"/>
    </source>
</evidence>
<comment type="similarity">
    <text evidence="16">Belongs to the protein kinase superfamily. CK1 Ser/Thr protein kinase family.</text>
</comment>
<reference evidence="21 22" key="1">
    <citation type="journal article" date="2019" name="Mol. Ecol. Resour.">
        <title>Chromosome-level genome assembly of Triplophysa tibetana, a fish adapted to the harsh high-altitude environment of the Tibetan Plateau.</title>
        <authorList>
            <person name="Yang X."/>
            <person name="Liu H."/>
            <person name="Ma Z."/>
            <person name="Zou Y."/>
            <person name="Zou M."/>
            <person name="Mao Y."/>
            <person name="Li X."/>
            <person name="Wang H."/>
            <person name="Chen T."/>
            <person name="Wang W."/>
            <person name="Yang R."/>
        </authorList>
    </citation>
    <scope>NUCLEOTIDE SEQUENCE [LARGE SCALE GENOMIC DNA]</scope>
    <source>
        <strain evidence="21">TTIB1903HZAU</strain>
        <tissue evidence="21">Muscle</tissue>
    </source>
</reference>
<dbReference type="GO" id="GO:0004674">
    <property type="term" value="F:protein serine/threonine kinase activity"/>
    <property type="evidence" value="ECO:0007669"/>
    <property type="project" value="UniProtKB-KW"/>
</dbReference>